<dbReference type="PANTHER" id="PTHR12599:SF0">
    <property type="entry name" value="PTERIN-4-ALPHA-CARBINOLAMINE DEHYDRATASE"/>
    <property type="match status" value="1"/>
</dbReference>
<evidence type="ECO:0000256" key="3">
    <source>
        <dbReference type="ARBA" id="ARBA00023239"/>
    </source>
</evidence>
<name>A0A345YDJ3_9SPHN</name>
<keyword evidence="6" id="KW-1185">Reference proteome</keyword>
<gene>
    <name evidence="5" type="ORF">DVR09_06245</name>
</gene>
<dbReference type="Proteomes" id="UP000254508">
    <property type="component" value="Chromosome"/>
</dbReference>
<dbReference type="EC" id="4.2.1.96" evidence="4"/>
<dbReference type="EMBL" id="CP031357">
    <property type="protein sequence ID" value="AXK41995.1"/>
    <property type="molecule type" value="Genomic_DNA"/>
</dbReference>
<keyword evidence="3 4" id="KW-0456">Lyase</keyword>
<proteinExistence type="inferred from homology"/>
<dbReference type="InterPro" id="IPR036428">
    <property type="entry name" value="PCD_sf"/>
</dbReference>
<dbReference type="OrthoDB" id="9794987at2"/>
<evidence type="ECO:0000313" key="6">
    <source>
        <dbReference type="Proteomes" id="UP000254508"/>
    </source>
</evidence>
<evidence type="ECO:0000256" key="4">
    <source>
        <dbReference type="HAMAP-Rule" id="MF_00434"/>
    </source>
</evidence>
<comment type="similarity">
    <text evidence="2 4">Belongs to the pterin-4-alpha-carbinolamine dehydratase family.</text>
</comment>
<dbReference type="PANTHER" id="PTHR12599">
    <property type="entry name" value="PTERIN-4-ALPHA-CARBINOLAMINE DEHYDRATASE"/>
    <property type="match status" value="1"/>
</dbReference>
<accession>A0A345YDJ3</accession>
<dbReference type="SUPFAM" id="SSF55248">
    <property type="entry name" value="PCD-like"/>
    <property type="match status" value="1"/>
</dbReference>
<dbReference type="CDD" id="cd00914">
    <property type="entry name" value="PCD_DCoH_subfamily_b"/>
    <property type="match status" value="1"/>
</dbReference>
<dbReference type="Gene3D" id="3.30.1360.20">
    <property type="entry name" value="Transcriptional coactivator/pterin dehydratase"/>
    <property type="match status" value="1"/>
</dbReference>
<reference evidence="6" key="1">
    <citation type="submission" date="2018-07" db="EMBL/GenBank/DDBJ databases">
        <title>Genome sequence of Erythrobacter strain YH-07, an antagonistic bacterium isolated from Yellow Sea.</title>
        <authorList>
            <person name="Tang T."/>
            <person name="Liu Q."/>
            <person name="Sun X."/>
        </authorList>
    </citation>
    <scope>NUCLEOTIDE SEQUENCE [LARGE SCALE GENOMIC DNA]</scope>
    <source>
        <strain evidence="6">YH-07</strain>
    </source>
</reference>
<comment type="catalytic activity">
    <reaction evidence="1 4">
        <text>(4aS,6R)-4a-hydroxy-L-erythro-5,6,7,8-tetrahydrobiopterin = (6R)-L-erythro-6,7-dihydrobiopterin + H2O</text>
        <dbReference type="Rhea" id="RHEA:11920"/>
        <dbReference type="ChEBI" id="CHEBI:15377"/>
        <dbReference type="ChEBI" id="CHEBI:15642"/>
        <dbReference type="ChEBI" id="CHEBI:43120"/>
        <dbReference type="EC" id="4.2.1.96"/>
    </reaction>
</comment>
<sequence length="97" mass="11192">MTVEQLTAEERDSWLSGLKGWALTREGKAIQRTFEFGDFSEAFSFMTRVAMIAEARDHHPEWFNVYNRVEITLTTHDADGLSRRDVKMARKIDALLA</sequence>
<protein>
    <recommendedName>
        <fullName evidence="4">Putative pterin-4-alpha-carbinolamine dehydratase</fullName>
        <shortName evidence="4">PHS</shortName>
        <ecNumber evidence="4">4.2.1.96</ecNumber>
    </recommendedName>
    <alternativeName>
        <fullName evidence="4">4-alpha-hydroxy-tetrahydropterin dehydratase</fullName>
    </alternativeName>
    <alternativeName>
        <fullName evidence="4">Pterin carbinolamine dehydratase</fullName>
        <shortName evidence="4">PCD</shortName>
    </alternativeName>
</protein>
<dbReference type="InterPro" id="IPR001533">
    <property type="entry name" value="Pterin_deHydtase"/>
</dbReference>
<dbReference type="GO" id="GO:0008124">
    <property type="term" value="F:4-alpha-hydroxytetrahydrobiopterin dehydratase activity"/>
    <property type="evidence" value="ECO:0007669"/>
    <property type="project" value="UniProtKB-UniRule"/>
</dbReference>
<evidence type="ECO:0000313" key="5">
    <source>
        <dbReference type="EMBL" id="AXK41995.1"/>
    </source>
</evidence>
<dbReference type="NCBIfam" id="NF002017">
    <property type="entry name" value="PRK00823.1-2"/>
    <property type="match status" value="1"/>
</dbReference>
<organism evidence="5 6">
    <name type="scientific">Erythrobacter aureus</name>
    <dbReference type="NCBI Taxonomy" id="2182384"/>
    <lineage>
        <taxon>Bacteria</taxon>
        <taxon>Pseudomonadati</taxon>
        <taxon>Pseudomonadota</taxon>
        <taxon>Alphaproteobacteria</taxon>
        <taxon>Sphingomonadales</taxon>
        <taxon>Erythrobacteraceae</taxon>
        <taxon>Erythrobacter/Porphyrobacter group</taxon>
        <taxon>Erythrobacter</taxon>
    </lineage>
</organism>
<dbReference type="RefSeq" id="WP_115416181.1">
    <property type="nucleotide sequence ID" value="NZ_CP031357.1"/>
</dbReference>
<dbReference type="KEGG" id="err:DVR09_06245"/>
<dbReference type="HAMAP" id="MF_00434">
    <property type="entry name" value="Pterin_4_alpha"/>
    <property type="match status" value="1"/>
</dbReference>
<dbReference type="Pfam" id="PF01329">
    <property type="entry name" value="Pterin_4a"/>
    <property type="match status" value="1"/>
</dbReference>
<evidence type="ECO:0000256" key="1">
    <source>
        <dbReference type="ARBA" id="ARBA00001554"/>
    </source>
</evidence>
<dbReference type="GO" id="GO:0006729">
    <property type="term" value="P:tetrahydrobiopterin biosynthetic process"/>
    <property type="evidence" value="ECO:0007669"/>
    <property type="project" value="InterPro"/>
</dbReference>
<dbReference type="AlphaFoldDB" id="A0A345YDJ3"/>
<evidence type="ECO:0000256" key="2">
    <source>
        <dbReference type="ARBA" id="ARBA00006472"/>
    </source>
</evidence>
<dbReference type="NCBIfam" id="NF002018">
    <property type="entry name" value="PRK00823.1-3"/>
    <property type="match status" value="1"/>
</dbReference>